<proteinExistence type="predicted"/>
<sequence>MARGINPDVAASGFKVTTPLTGCSEFTATPVYRDWQLASGFAHGRPWAYHGFLERETLQTYSSPTYKLRPREGLTSYLAMRSAGLLVELLRVREDRSRGIDPLQ</sequence>
<dbReference type="Proteomes" id="UP000028864">
    <property type="component" value="Unassembled WGS sequence"/>
</dbReference>
<organism evidence="1 2">
    <name type="scientific">Mycolicibacterium neoaurum</name>
    <name type="common">Mycobacterium neoaurum</name>
    <dbReference type="NCBI Taxonomy" id="1795"/>
    <lineage>
        <taxon>Bacteria</taxon>
        <taxon>Bacillati</taxon>
        <taxon>Actinomycetota</taxon>
        <taxon>Actinomycetes</taxon>
        <taxon>Mycobacteriales</taxon>
        <taxon>Mycobacteriaceae</taxon>
        <taxon>Mycolicibacterium</taxon>
    </lineage>
</organism>
<name>A0AAV2WQS8_MYCNE</name>
<reference evidence="1" key="2">
    <citation type="submission" date="2015-09" db="EMBL/GenBank/DDBJ databases">
        <title>Draft genome sequence of Mycobacterium neoaurum DSM 44074.</title>
        <authorList>
            <person name="Croce O."/>
            <person name="Robert C."/>
            <person name="Raoult D."/>
            <person name="Drancourt M."/>
        </authorList>
    </citation>
    <scope>NUCLEOTIDE SEQUENCE</scope>
    <source>
        <strain evidence="1">DSM 44074</strain>
    </source>
</reference>
<evidence type="ECO:0000313" key="1">
    <source>
        <dbReference type="EMBL" id="CDQ46375.1"/>
    </source>
</evidence>
<reference evidence="1" key="1">
    <citation type="submission" date="2014-05" db="EMBL/GenBank/DDBJ databases">
        <authorList>
            <person name="Urmite Genomes"/>
        </authorList>
    </citation>
    <scope>NUCLEOTIDE SEQUENCE</scope>
    <source>
        <strain evidence="1">DSM 44074</strain>
    </source>
</reference>
<accession>A0AAV2WQS8</accession>
<evidence type="ECO:0000313" key="2">
    <source>
        <dbReference type="Proteomes" id="UP000028864"/>
    </source>
</evidence>
<protein>
    <submittedName>
        <fullName evidence="1">Uncharacterized protein</fullName>
    </submittedName>
</protein>
<gene>
    <name evidence="1" type="ORF">BN1047_04282</name>
</gene>
<dbReference type="AlphaFoldDB" id="A0AAV2WQS8"/>
<dbReference type="EMBL" id="LK021340">
    <property type="protein sequence ID" value="CDQ46375.1"/>
    <property type="molecule type" value="Genomic_DNA"/>
</dbReference>